<proteinExistence type="predicted"/>
<protein>
    <submittedName>
        <fullName evidence="1">Uncharacterized protein</fullName>
    </submittedName>
</protein>
<dbReference type="RefSeq" id="WP_144986727.1">
    <property type="nucleotide sequence ID" value="NZ_VNJK01000001.1"/>
</dbReference>
<dbReference type="EMBL" id="VNJK01000001">
    <property type="protein sequence ID" value="TVX91838.1"/>
    <property type="molecule type" value="Genomic_DNA"/>
</dbReference>
<accession>A0A559IW22</accession>
<sequence>MKYLKYVVVILFLFILGCDSSPLKSDLEQKMNRAYKTDFDYIDRIELKDHNNKEHIIIDDLAKISNVINYLTDVKVIGDPELDDNPQGEISILTSEQGKDYNTKQTSAVLDILTVTESSSIIRYQSNFYEIPVNIFKVLKEEP</sequence>
<dbReference type="PROSITE" id="PS51257">
    <property type="entry name" value="PROKAR_LIPOPROTEIN"/>
    <property type="match status" value="1"/>
</dbReference>
<reference evidence="1 2" key="1">
    <citation type="submission" date="2019-07" db="EMBL/GenBank/DDBJ databases">
        <authorList>
            <person name="Kim J."/>
        </authorList>
    </citation>
    <scope>NUCLEOTIDE SEQUENCE [LARGE SCALE GENOMIC DNA]</scope>
    <source>
        <strain evidence="1 2">N4</strain>
    </source>
</reference>
<gene>
    <name evidence="1" type="ORF">FPZ44_01435</name>
</gene>
<dbReference type="Proteomes" id="UP000318102">
    <property type="component" value="Unassembled WGS sequence"/>
</dbReference>
<evidence type="ECO:0000313" key="2">
    <source>
        <dbReference type="Proteomes" id="UP000318102"/>
    </source>
</evidence>
<dbReference type="AlphaFoldDB" id="A0A559IW22"/>
<evidence type="ECO:0000313" key="1">
    <source>
        <dbReference type="EMBL" id="TVX91838.1"/>
    </source>
</evidence>
<comment type="caution">
    <text evidence="1">The sequence shown here is derived from an EMBL/GenBank/DDBJ whole genome shotgun (WGS) entry which is preliminary data.</text>
</comment>
<keyword evidence="2" id="KW-1185">Reference proteome</keyword>
<name>A0A559IW22_9BACL</name>
<dbReference type="OrthoDB" id="2877685at2"/>
<organism evidence="1 2">
    <name type="scientific">Paenibacillus agilis</name>
    <dbReference type="NCBI Taxonomy" id="3020863"/>
    <lineage>
        <taxon>Bacteria</taxon>
        <taxon>Bacillati</taxon>
        <taxon>Bacillota</taxon>
        <taxon>Bacilli</taxon>
        <taxon>Bacillales</taxon>
        <taxon>Paenibacillaceae</taxon>
        <taxon>Paenibacillus</taxon>
    </lineage>
</organism>